<dbReference type="EMBL" id="VLTK01000001">
    <property type="protein sequence ID" value="TSI19482.1"/>
    <property type="molecule type" value="Genomic_DNA"/>
</dbReference>
<sequence length="232" mass="24865">MKLSALARESGVSTASIKYYIHVGVLLPGLKRNATTADYSQAHVDRLGLITCLRRELGSPIESIAALTRAIDDESLENIELMGICQRLALEASNVLKSTAGSSSHSEPEPEPEPQPATAVEPAPKTIENDIRDILRELGWPDISPTAVESMAGVLEELSASGYPVGRDTILRHIQALTEIAARNTTPITDSLSRDLICVEVVRGITMHNRLLVATSALVHASLSAVPRSSQS</sequence>
<dbReference type="Gene3D" id="1.10.1660.10">
    <property type="match status" value="1"/>
</dbReference>
<dbReference type="Proteomes" id="UP000316406">
    <property type="component" value="Unassembled WGS sequence"/>
</dbReference>
<dbReference type="RefSeq" id="WP_143920531.1">
    <property type="nucleotide sequence ID" value="NZ_VLTK01000001.1"/>
</dbReference>
<organism evidence="3 4">
    <name type="scientific">Brevibacterium aurantiacum</name>
    <dbReference type="NCBI Taxonomy" id="273384"/>
    <lineage>
        <taxon>Bacteria</taxon>
        <taxon>Bacillati</taxon>
        <taxon>Actinomycetota</taxon>
        <taxon>Actinomycetes</taxon>
        <taxon>Micrococcales</taxon>
        <taxon>Brevibacteriaceae</taxon>
        <taxon>Brevibacterium</taxon>
    </lineage>
</organism>
<name>A0A556CPW7_BREAU</name>
<dbReference type="InterPro" id="IPR009061">
    <property type="entry name" value="DNA-bd_dom_put_sf"/>
</dbReference>
<dbReference type="SUPFAM" id="SSF46955">
    <property type="entry name" value="Putative DNA-binding domain"/>
    <property type="match status" value="1"/>
</dbReference>
<feature type="region of interest" description="Disordered" evidence="1">
    <location>
        <begin position="98"/>
        <end position="125"/>
    </location>
</feature>
<reference evidence="3 4" key="1">
    <citation type="submission" date="2019-07" db="EMBL/GenBank/DDBJ databases">
        <title>Draft genome sequence of Brevibacterium aurantiacum XU54 isolated from Xinjiang China.</title>
        <authorList>
            <person name="Xu X."/>
        </authorList>
    </citation>
    <scope>NUCLEOTIDE SEQUENCE [LARGE SCALE GENOMIC DNA]</scope>
    <source>
        <strain evidence="3 4">XU54</strain>
    </source>
</reference>
<dbReference type="InterPro" id="IPR000551">
    <property type="entry name" value="MerR-type_HTH_dom"/>
</dbReference>
<dbReference type="GO" id="GO:0003677">
    <property type="term" value="F:DNA binding"/>
    <property type="evidence" value="ECO:0007669"/>
    <property type="project" value="InterPro"/>
</dbReference>
<accession>A0A556CPW7</accession>
<gene>
    <name evidence="3" type="ORF">FO013_00475</name>
</gene>
<evidence type="ECO:0000256" key="1">
    <source>
        <dbReference type="SAM" id="MobiDB-lite"/>
    </source>
</evidence>
<evidence type="ECO:0000313" key="4">
    <source>
        <dbReference type="Proteomes" id="UP000316406"/>
    </source>
</evidence>
<dbReference type="GO" id="GO:0006355">
    <property type="term" value="P:regulation of DNA-templated transcription"/>
    <property type="evidence" value="ECO:0007669"/>
    <property type="project" value="InterPro"/>
</dbReference>
<keyword evidence="4" id="KW-1185">Reference proteome</keyword>
<proteinExistence type="predicted"/>
<protein>
    <submittedName>
        <fullName evidence="3">MerR family transcriptional regulator</fullName>
    </submittedName>
</protein>
<dbReference type="OrthoDB" id="5242095at2"/>
<feature type="domain" description="HTH merR-type" evidence="2">
    <location>
        <begin position="1"/>
        <end position="69"/>
    </location>
</feature>
<dbReference type="Pfam" id="PF13411">
    <property type="entry name" value="MerR_1"/>
    <property type="match status" value="1"/>
</dbReference>
<comment type="caution">
    <text evidence="3">The sequence shown here is derived from an EMBL/GenBank/DDBJ whole genome shotgun (WGS) entry which is preliminary data.</text>
</comment>
<evidence type="ECO:0000313" key="3">
    <source>
        <dbReference type="EMBL" id="TSI19482.1"/>
    </source>
</evidence>
<dbReference type="CDD" id="cd04780">
    <property type="entry name" value="HTH_MerR-like_sg5"/>
    <property type="match status" value="1"/>
</dbReference>
<dbReference type="AlphaFoldDB" id="A0A556CPW7"/>
<evidence type="ECO:0000259" key="2">
    <source>
        <dbReference type="Pfam" id="PF13411"/>
    </source>
</evidence>